<sequence length="561" mass="65180">MTKKKKKQDKRKREEHQESDDWCFVCKDGGELILCDHKDCSKVYHSDCVKDNSLMKTGQFWTCERHSCFICHKTTRYYCFCCPNAICGRCDSAAEFVSVRGKGGFCHECLKLILLIEEKVDYDSDGDKLDFEDRDTYECLFKEYWEIIKEKEDLNLDHVYSADILMKKGKGGKHGSFSAELSDSEEIYESVSESDEDCSRKKSARKVKGSITIEFEGWGSKTLINFLKSIGEDTSKELSRWNVDSIISRYIKEKQLFHPKKKKKVICDESLYSVFRKKTLHKNQIYFLLEPHLNEVLELSDEEESDDACDLSLQEMKRSNSVACKHQRTSYTNRKPREKEVVLNARESCFASINEANIKLIYLRRSLIQELLKQLDSFEGKLVGSFVKVKTDPRDYLHKRPYQLLQVTGVKRTSTSDNLNGEILLQVHDMPSDVNLPMLSDADLTEEDCEDLREKTNSGLLKKLTVVELREKAKSLHVDVIKHWIQSELARLEHVIEQANEKGWRRELFQYLEQRTLLRNPSEQERLIKQEPKVIAEMVEFDPIPSSSSEVDEEQYLSPGS</sequence>
<gene>
    <name evidence="6" type="ORF">EUGRSUZ_J00652</name>
</gene>
<organism evidence="6">
    <name type="scientific">Eucalyptus grandis</name>
    <name type="common">Flooded gum</name>
    <dbReference type="NCBI Taxonomy" id="71139"/>
    <lineage>
        <taxon>Eukaryota</taxon>
        <taxon>Viridiplantae</taxon>
        <taxon>Streptophyta</taxon>
        <taxon>Embryophyta</taxon>
        <taxon>Tracheophyta</taxon>
        <taxon>Spermatophyta</taxon>
        <taxon>Magnoliopsida</taxon>
        <taxon>eudicotyledons</taxon>
        <taxon>Gunneridae</taxon>
        <taxon>Pentapetalae</taxon>
        <taxon>rosids</taxon>
        <taxon>malvids</taxon>
        <taxon>Myrtales</taxon>
        <taxon>Myrtaceae</taxon>
        <taxon>Myrtoideae</taxon>
        <taxon>Eucalypteae</taxon>
        <taxon>Eucalyptus</taxon>
    </lineage>
</organism>
<dbReference type="SUPFAM" id="SSF57903">
    <property type="entry name" value="FYVE/PHD zinc finger"/>
    <property type="match status" value="1"/>
</dbReference>
<reference evidence="6" key="1">
    <citation type="submission" date="2013-07" db="EMBL/GenBank/DDBJ databases">
        <title>The genome of Eucalyptus grandis.</title>
        <authorList>
            <person name="Schmutz J."/>
            <person name="Hayes R."/>
            <person name="Myburg A."/>
            <person name="Tuskan G."/>
            <person name="Grattapaglia D."/>
            <person name="Rokhsar D.S."/>
        </authorList>
    </citation>
    <scope>NUCLEOTIDE SEQUENCE</scope>
    <source>
        <tissue evidence="6">Leaf extractions</tissue>
    </source>
</reference>
<dbReference type="eggNOG" id="KOG1081">
    <property type="taxonomic scope" value="Eukaryota"/>
</dbReference>
<dbReference type="InterPro" id="IPR036885">
    <property type="entry name" value="SWIB_MDM2_dom_sf"/>
</dbReference>
<proteinExistence type="predicted"/>
<dbReference type="InterPro" id="IPR003121">
    <property type="entry name" value="SWIB_MDM2_domain"/>
</dbReference>
<dbReference type="Gene3D" id="1.10.245.10">
    <property type="entry name" value="SWIB/MDM2 domain"/>
    <property type="match status" value="1"/>
</dbReference>
<dbReference type="eggNOG" id="KOG1946">
    <property type="taxonomic scope" value="Eukaryota"/>
</dbReference>
<keyword evidence="3" id="KW-0862">Zinc</keyword>
<evidence type="ECO:0000256" key="3">
    <source>
        <dbReference type="ARBA" id="ARBA00022833"/>
    </source>
</evidence>
<dbReference type="InterPro" id="IPR045894">
    <property type="entry name" value="At5g08430-like"/>
</dbReference>
<evidence type="ECO:0000259" key="5">
    <source>
        <dbReference type="PROSITE" id="PS51925"/>
    </source>
</evidence>
<dbReference type="Gene3D" id="3.90.70.200">
    <property type="entry name" value="Plus-3 domain"/>
    <property type="match status" value="1"/>
</dbReference>
<dbReference type="Pfam" id="PF22908">
    <property type="entry name" value="PHD_NSD"/>
    <property type="match status" value="1"/>
</dbReference>
<dbReference type="InterPro" id="IPR011011">
    <property type="entry name" value="Znf_FYVE_PHD"/>
</dbReference>
<evidence type="ECO:0000313" key="6">
    <source>
        <dbReference type="EMBL" id="KCW51039.1"/>
    </source>
</evidence>
<dbReference type="SUPFAM" id="SSF47592">
    <property type="entry name" value="SWIB/MDM2 domain"/>
    <property type="match status" value="1"/>
</dbReference>
<evidence type="ECO:0000256" key="2">
    <source>
        <dbReference type="ARBA" id="ARBA00022771"/>
    </source>
</evidence>
<dbReference type="InterPro" id="IPR058668">
    <property type="entry name" value="NERD_dom"/>
</dbReference>
<evidence type="ECO:0000256" key="1">
    <source>
        <dbReference type="ARBA" id="ARBA00022723"/>
    </source>
</evidence>
<protein>
    <submittedName>
        <fullName evidence="6">Uncharacterized protein</fullName>
    </submittedName>
</protein>
<dbReference type="Pfam" id="PF25980">
    <property type="entry name" value="NERD_plant"/>
    <property type="match status" value="1"/>
</dbReference>
<dbReference type="InterPro" id="IPR055198">
    <property type="entry name" value="NSD_PHD"/>
</dbReference>
<accession>A0A059ABD2</accession>
<dbReference type="PANTHER" id="PTHR46851">
    <property type="entry name" value="OS01G0884500 PROTEIN"/>
    <property type="match status" value="1"/>
</dbReference>
<keyword evidence="1" id="KW-0479">Metal-binding</keyword>
<dbReference type="PROSITE" id="PS51925">
    <property type="entry name" value="SWIB_MDM2"/>
    <property type="match status" value="1"/>
</dbReference>
<dbReference type="InterPro" id="IPR019786">
    <property type="entry name" value="Zinc_finger_PHD-type_CS"/>
</dbReference>
<dbReference type="KEGG" id="egr:104421425"/>
<dbReference type="SMART" id="SM00249">
    <property type="entry name" value="PHD"/>
    <property type="match status" value="1"/>
</dbReference>
<dbReference type="GO" id="GO:0008270">
    <property type="term" value="F:zinc ion binding"/>
    <property type="evidence" value="ECO:0007669"/>
    <property type="project" value="UniProtKB-KW"/>
</dbReference>
<dbReference type="CDD" id="cd10567">
    <property type="entry name" value="SWIB-MDM2_like"/>
    <property type="match status" value="1"/>
</dbReference>
<name>A0A059ABD2_EUCGR</name>
<dbReference type="STRING" id="71139.A0A059ABD2"/>
<dbReference type="GO" id="GO:0003677">
    <property type="term" value="F:DNA binding"/>
    <property type="evidence" value="ECO:0007669"/>
    <property type="project" value="InterPro"/>
</dbReference>
<feature type="domain" description="Plus3" evidence="4">
    <location>
        <begin position="352"/>
        <end position="481"/>
    </location>
</feature>
<dbReference type="InParanoid" id="A0A059ABD2"/>
<dbReference type="InterPro" id="IPR013083">
    <property type="entry name" value="Znf_RING/FYVE/PHD"/>
</dbReference>
<dbReference type="Pfam" id="PF02201">
    <property type="entry name" value="SWIB"/>
    <property type="match status" value="1"/>
</dbReference>
<dbReference type="OrthoDB" id="1870062at2759"/>
<dbReference type="Pfam" id="PF03126">
    <property type="entry name" value="Plus-3"/>
    <property type="match status" value="1"/>
</dbReference>
<keyword evidence="2" id="KW-0863">Zinc-finger</keyword>
<dbReference type="InterPro" id="IPR004343">
    <property type="entry name" value="Plus-3_dom"/>
</dbReference>
<dbReference type="FunCoup" id="A0A059ABD2">
    <property type="interactions" value="353"/>
</dbReference>
<evidence type="ECO:0000259" key="4">
    <source>
        <dbReference type="PROSITE" id="PS51360"/>
    </source>
</evidence>
<dbReference type="SMART" id="SM00719">
    <property type="entry name" value="Plus3"/>
    <property type="match status" value="1"/>
</dbReference>
<dbReference type="InterPro" id="IPR001965">
    <property type="entry name" value="Znf_PHD"/>
</dbReference>
<dbReference type="Gramene" id="KCW51039">
    <property type="protein sequence ID" value="KCW51039"/>
    <property type="gene ID" value="EUGRSUZ_J00652"/>
</dbReference>
<dbReference type="CDD" id="cd15568">
    <property type="entry name" value="PHD5_NSD"/>
    <property type="match status" value="1"/>
</dbReference>
<feature type="domain" description="DM2" evidence="5">
    <location>
        <begin position="212"/>
        <end position="295"/>
    </location>
</feature>
<dbReference type="InterPro" id="IPR036128">
    <property type="entry name" value="Plus3-like_sf"/>
</dbReference>
<dbReference type="OMA" id="MGFCNNC"/>
<dbReference type="SUPFAM" id="SSF159042">
    <property type="entry name" value="Plus3-like"/>
    <property type="match status" value="1"/>
</dbReference>
<dbReference type="EMBL" id="KK198762">
    <property type="protein sequence ID" value="KCW51039.1"/>
    <property type="molecule type" value="Genomic_DNA"/>
</dbReference>
<dbReference type="PROSITE" id="PS51360">
    <property type="entry name" value="PLUS3"/>
    <property type="match status" value="1"/>
</dbReference>
<dbReference type="PROSITE" id="PS01359">
    <property type="entry name" value="ZF_PHD_1"/>
    <property type="match status" value="1"/>
</dbReference>
<dbReference type="Gene3D" id="3.30.40.10">
    <property type="entry name" value="Zinc/RING finger domain, C3HC4 (zinc finger)"/>
    <property type="match status" value="1"/>
</dbReference>
<dbReference type="AlphaFoldDB" id="A0A059ABD2"/>
<dbReference type="PANTHER" id="PTHR46851:SF22">
    <property type="entry name" value="ZINC ION BINDING _ DNA BINDING PROTEIN"/>
    <property type="match status" value="1"/>
</dbReference>